<dbReference type="Gramene" id="mRNA:HanXRQr2_Chr04g0159211">
    <property type="protein sequence ID" value="mRNA:HanXRQr2_Chr04g0159211"/>
    <property type="gene ID" value="HanXRQr2_Chr04g0159211"/>
</dbReference>
<gene>
    <name evidence="3" type="ORF">HanXRQr2_Chr04g0159211</name>
</gene>
<feature type="transmembrane region" description="Helical" evidence="2">
    <location>
        <begin position="26"/>
        <end position="47"/>
    </location>
</feature>
<evidence type="ECO:0000313" key="4">
    <source>
        <dbReference type="Proteomes" id="UP000215914"/>
    </source>
</evidence>
<reference evidence="3" key="1">
    <citation type="journal article" date="2017" name="Nature">
        <title>The sunflower genome provides insights into oil metabolism, flowering and Asterid evolution.</title>
        <authorList>
            <person name="Badouin H."/>
            <person name="Gouzy J."/>
            <person name="Grassa C.J."/>
            <person name="Murat F."/>
            <person name="Staton S.E."/>
            <person name="Cottret L."/>
            <person name="Lelandais-Briere C."/>
            <person name="Owens G.L."/>
            <person name="Carrere S."/>
            <person name="Mayjonade B."/>
            <person name="Legrand L."/>
            <person name="Gill N."/>
            <person name="Kane N.C."/>
            <person name="Bowers J.E."/>
            <person name="Hubner S."/>
            <person name="Bellec A."/>
            <person name="Berard A."/>
            <person name="Berges H."/>
            <person name="Blanchet N."/>
            <person name="Boniface M.C."/>
            <person name="Brunel D."/>
            <person name="Catrice O."/>
            <person name="Chaidir N."/>
            <person name="Claudel C."/>
            <person name="Donnadieu C."/>
            <person name="Faraut T."/>
            <person name="Fievet G."/>
            <person name="Helmstetter N."/>
            <person name="King M."/>
            <person name="Knapp S.J."/>
            <person name="Lai Z."/>
            <person name="Le Paslier M.C."/>
            <person name="Lippi Y."/>
            <person name="Lorenzon L."/>
            <person name="Mandel J.R."/>
            <person name="Marage G."/>
            <person name="Marchand G."/>
            <person name="Marquand E."/>
            <person name="Bret-Mestries E."/>
            <person name="Morien E."/>
            <person name="Nambeesan S."/>
            <person name="Nguyen T."/>
            <person name="Pegot-Espagnet P."/>
            <person name="Pouilly N."/>
            <person name="Raftis F."/>
            <person name="Sallet E."/>
            <person name="Schiex T."/>
            <person name="Thomas J."/>
            <person name="Vandecasteele C."/>
            <person name="Vares D."/>
            <person name="Vear F."/>
            <person name="Vautrin S."/>
            <person name="Crespi M."/>
            <person name="Mangin B."/>
            <person name="Burke J.M."/>
            <person name="Salse J."/>
            <person name="Munos S."/>
            <person name="Vincourt P."/>
            <person name="Rieseberg L.H."/>
            <person name="Langlade N.B."/>
        </authorList>
    </citation>
    <scope>NUCLEOTIDE SEQUENCE</scope>
    <source>
        <tissue evidence="3">Leaves</tissue>
    </source>
</reference>
<organism evidence="3 4">
    <name type="scientific">Helianthus annuus</name>
    <name type="common">Common sunflower</name>
    <dbReference type="NCBI Taxonomy" id="4232"/>
    <lineage>
        <taxon>Eukaryota</taxon>
        <taxon>Viridiplantae</taxon>
        <taxon>Streptophyta</taxon>
        <taxon>Embryophyta</taxon>
        <taxon>Tracheophyta</taxon>
        <taxon>Spermatophyta</taxon>
        <taxon>Magnoliopsida</taxon>
        <taxon>eudicotyledons</taxon>
        <taxon>Gunneridae</taxon>
        <taxon>Pentapetalae</taxon>
        <taxon>asterids</taxon>
        <taxon>campanulids</taxon>
        <taxon>Asterales</taxon>
        <taxon>Asteraceae</taxon>
        <taxon>Asteroideae</taxon>
        <taxon>Heliantheae alliance</taxon>
        <taxon>Heliantheae</taxon>
        <taxon>Helianthus</taxon>
    </lineage>
</organism>
<name>A0A9K3J6Z5_HELAN</name>
<evidence type="ECO:0000256" key="1">
    <source>
        <dbReference type="ARBA" id="ARBA00022448"/>
    </source>
</evidence>
<keyword evidence="2" id="KW-0472">Membrane</keyword>
<evidence type="ECO:0000313" key="3">
    <source>
        <dbReference type="EMBL" id="KAF5809609.1"/>
    </source>
</evidence>
<keyword evidence="2" id="KW-0812">Transmembrane</keyword>
<proteinExistence type="predicted"/>
<dbReference type="EMBL" id="MNCJ02000319">
    <property type="protein sequence ID" value="KAF5809609.1"/>
    <property type="molecule type" value="Genomic_DNA"/>
</dbReference>
<dbReference type="Proteomes" id="UP000215914">
    <property type="component" value="Unassembled WGS sequence"/>
</dbReference>
<dbReference type="PANTHER" id="PTHR19241">
    <property type="entry name" value="ATP-BINDING CASSETTE TRANSPORTER"/>
    <property type="match status" value="1"/>
</dbReference>
<dbReference type="AlphaFoldDB" id="A0A9K3J6Z5"/>
<reference evidence="3" key="2">
    <citation type="submission" date="2020-06" db="EMBL/GenBank/DDBJ databases">
        <title>Helianthus annuus Genome sequencing and assembly Release 2.</title>
        <authorList>
            <person name="Gouzy J."/>
            <person name="Langlade N."/>
            <person name="Munos S."/>
        </authorList>
    </citation>
    <scope>NUCLEOTIDE SEQUENCE</scope>
    <source>
        <tissue evidence="3">Leaves</tissue>
    </source>
</reference>
<keyword evidence="2" id="KW-1133">Transmembrane helix</keyword>
<comment type="caution">
    <text evidence="3">The sequence shown here is derived from an EMBL/GenBank/DDBJ whole genome shotgun (WGS) entry which is preliminary data.</text>
</comment>
<evidence type="ECO:0000256" key="2">
    <source>
        <dbReference type="SAM" id="Phobius"/>
    </source>
</evidence>
<sequence length="53" mass="6194">MCILFLNGIFFKACMSRELLLMKRNSFVYIFKTVQLTIIAVITMTVFQNKIEA</sequence>
<keyword evidence="4" id="KW-1185">Reference proteome</keyword>
<keyword evidence="1" id="KW-0813">Transport</keyword>
<accession>A0A9K3J6Z5</accession>
<protein>
    <submittedName>
        <fullName evidence="3">Uncharacterized protein</fullName>
    </submittedName>
</protein>